<accession>D8U6S9</accession>
<sequence length="288" mass="31767">MTASLTAFMGPCYCLNWKLANHPALIKVGRSGWVWVRTLAGELDWSSFLFRKPCMLAIYTRSLKDRNNVQAFMPLYIQLFAYNGFIGCTNCVILLKKTLSWHQMNQSLQVAVANPLDGCGALKTKYNPYAVLVALPPDSGCPGMDAFFESAEEAGVAAILFADPRGRAYLNEVLYYPLGETYGLSIFLITQAQGLDLVSILQDPSYGNFYVTTTKANAGIDSLAEYSSYGPTIDGRFKPDLIAPGHMLRTARPPDEKRRNRVLFQGSAVSLKALVRPKSLSCLIGHMV</sequence>
<dbReference type="Gene3D" id="3.50.30.30">
    <property type="match status" value="1"/>
</dbReference>
<dbReference type="AlphaFoldDB" id="D8U6S9"/>
<organism evidence="2">
    <name type="scientific">Volvox carteri f. nagariensis</name>
    <dbReference type="NCBI Taxonomy" id="3068"/>
    <lineage>
        <taxon>Eukaryota</taxon>
        <taxon>Viridiplantae</taxon>
        <taxon>Chlorophyta</taxon>
        <taxon>core chlorophytes</taxon>
        <taxon>Chlorophyceae</taxon>
        <taxon>CS clade</taxon>
        <taxon>Chlamydomonadales</taxon>
        <taxon>Volvocaceae</taxon>
        <taxon>Volvox</taxon>
    </lineage>
</organism>
<dbReference type="GeneID" id="9624559"/>
<keyword evidence="2" id="KW-1185">Reference proteome</keyword>
<dbReference type="SUPFAM" id="SSF52743">
    <property type="entry name" value="Subtilisin-like"/>
    <property type="match status" value="1"/>
</dbReference>
<dbReference type="GO" id="GO:0006508">
    <property type="term" value="P:proteolysis"/>
    <property type="evidence" value="ECO:0007669"/>
    <property type="project" value="InterPro"/>
</dbReference>
<dbReference type="EMBL" id="GL378363">
    <property type="protein sequence ID" value="EFJ44564.1"/>
    <property type="molecule type" value="Genomic_DNA"/>
</dbReference>
<dbReference type="InterPro" id="IPR036852">
    <property type="entry name" value="Peptidase_S8/S53_dom_sf"/>
</dbReference>
<dbReference type="RefSeq" id="XP_002954414.1">
    <property type="nucleotide sequence ID" value="XM_002954368.1"/>
</dbReference>
<dbReference type="KEGG" id="vcn:VOLCADRAFT_95170"/>
<dbReference type="GO" id="GO:0004252">
    <property type="term" value="F:serine-type endopeptidase activity"/>
    <property type="evidence" value="ECO:0007669"/>
    <property type="project" value="InterPro"/>
</dbReference>
<evidence type="ECO:0000313" key="1">
    <source>
        <dbReference type="EMBL" id="EFJ44564.1"/>
    </source>
</evidence>
<dbReference type="Proteomes" id="UP000001058">
    <property type="component" value="Unassembled WGS sequence"/>
</dbReference>
<proteinExistence type="predicted"/>
<reference evidence="1 2" key="1">
    <citation type="journal article" date="2010" name="Science">
        <title>Genomic analysis of organismal complexity in the multicellular green alga Volvox carteri.</title>
        <authorList>
            <person name="Prochnik S.E."/>
            <person name="Umen J."/>
            <person name="Nedelcu A.M."/>
            <person name="Hallmann A."/>
            <person name="Miller S.M."/>
            <person name="Nishii I."/>
            <person name="Ferris P."/>
            <person name="Kuo A."/>
            <person name="Mitros T."/>
            <person name="Fritz-Laylin L.K."/>
            <person name="Hellsten U."/>
            <person name="Chapman J."/>
            <person name="Simakov O."/>
            <person name="Rensing S.A."/>
            <person name="Terry A."/>
            <person name="Pangilinan J."/>
            <person name="Kapitonov V."/>
            <person name="Jurka J."/>
            <person name="Salamov A."/>
            <person name="Shapiro H."/>
            <person name="Schmutz J."/>
            <person name="Grimwood J."/>
            <person name="Lindquist E."/>
            <person name="Lucas S."/>
            <person name="Grigoriev I.V."/>
            <person name="Schmitt R."/>
            <person name="Kirk D."/>
            <person name="Rokhsar D.S."/>
        </authorList>
    </citation>
    <scope>NUCLEOTIDE SEQUENCE [LARGE SCALE GENOMIC DNA]</scope>
    <source>
        <strain evidence="2">f. Nagariensis / Eve</strain>
    </source>
</reference>
<evidence type="ECO:0000313" key="2">
    <source>
        <dbReference type="Proteomes" id="UP000001058"/>
    </source>
</evidence>
<dbReference type="InParanoid" id="D8U6S9"/>
<name>D8U6S9_VOLCA</name>
<dbReference type="Gene3D" id="3.40.50.200">
    <property type="entry name" value="Peptidase S8/S53 domain"/>
    <property type="match status" value="1"/>
</dbReference>
<dbReference type="OrthoDB" id="534383at2759"/>
<protein>
    <submittedName>
        <fullName evidence="1">Uncharacterized protein</fullName>
    </submittedName>
</protein>
<gene>
    <name evidence="1" type="ORF">VOLCADRAFT_95170</name>
</gene>